<organism evidence="1 2">
    <name type="scientific">Candidatus Pristimantibacillus lignocellulolyticus</name>
    <dbReference type="NCBI Taxonomy" id="2994561"/>
    <lineage>
        <taxon>Bacteria</taxon>
        <taxon>Bacillati</taxon>
        <taxon>Bacillota</taxon>
        <taxon>Bacilli</taxon>
        <taxon>Bacillales</taxon>
        <taxon>Paenibacillaceae</taxon>
        <taxon>Candidatus Pristimantibacillus</taxon>
    </lineage>
</organism>
<dbReference type="Proteomes" id="UP001056756">
    <property type="component" value="Chromosome"/>
</dbReference>
<accession>A0A9J6ZHR1</accession>
<gene>
    <name evidence="1" type="ORF">NAG76_05495</name>
</gene>
<evidence type="ECO:0000313" key="1">
    <source>
        <dbReference type="EMBL" id="URN95701.1"/>
    </source>
</evidence>
<protein>
    <submittedName>
        <fullName evidence="1">Uncharacterized protein</fullName>
    </submittedName>
</protein>
<evidence type="ECO:0000313" key="2">
    <source>
        <dbReference type="Proteomes" id="UP001056756"/>
    </source>
</evidence>
<dbReference type="EMBL" id="CP097899">
    <property type="protein sequence ID" value="URN95701.1"/>
    <property type="molecule type" value="Genomic_DNA"/>
</dbReference>
<reference evidence="1" key="1">
    <citation type="submission" date="2022-05" db="EMBL/GenBank/DDBJ databases">
        <title>Novel bacterial taxa in a minimal lignocellulolytic consortium and its capacity to transform plastics disclosed by genome-resolved metagenomics.</title>
        <authorList>
            <person name="Rodriguez C.A.D."/>
            <person name="Diaz-Garcia L."/>
            <person name="Herrera K."/>
            <person name="Tarazona N.A."/>
            <person name="Sproer C."/>
            <person name="Overmann J."/>
            <person name="Jimenez D.J."/>
        </authorList>
    </citation>
    <scope>NUCLEOTIDE SEQUENCE</scope>
    <source>
        <strain evidence="1">MAG5</strain>
    </source>
</reference>
<sequence>MEQPMMVARNGVITSIRKIGKYKSIQIDGIGVNGVVLNVDENTVIRNQAGEVIGLDDLAVGMVIHVQHSLAMTMSLPPQTYAYSITVQSS</sequence>
<proteinExistence type="predicted"/>
<dbReference type="KEGG" id="plig:NAG76_05495"/>
<name>A0A9J6ZHR1_9BACL</name>
<dbReference type="AlphaFoldDB" id="A0A9J6ZHR1"/>